<evidence type="ECO:0000256" key="5">
    <source>
        <dbReference type="ARBA" id="ARBA00023136"/>
    </source>
</evidence>
<evidence type="ECO:0000256" key="10">
    <source>
        <dbReference type="ARBA" id="ARBA00048048"/>
    </source>
</evidence>
<comment type="similarity">
    <text evidence="9">Belongs to the DHHC palmitoyltransferase family. PFA5 subfamily.</text>
</comment>
<feature type="domain" description="Palmitoyltransferase DHHC" evidence="13">
    <location>
        <begin position="243"/>
        <end position="362"/>
    </location>
</feature>
<keyword evidence="2 11" id="KW-0808">Transferase</keyword>
<reference evidence="14" key="1">
    <citation type="submission" date="2021-01" db="EMBL/GenBank/DDBJ databases">
        <authorList>
            <person name="Kaushik A."/>
        </authorList>
    </citation>
    <scope>NUCLEOTIDE SEQUENCE</scope>
    <source>
        <strain evidence="14">AG6-10EEA</strain>
    </source>
</reference>
<feature type="transmembrane region" description="Helical" evidence="11">
    <location>
        <begin position="726"/>
        <end position="746"/>
    </location>
</feature>
<comment type="subcellular location">
    <subcellularLocation>
        <location evidence="1">Membrane</location>
        <topology evidence="1">Multi-pass membrane protein</topology>
    </subcellularLocation>
</comment>
<comment type="domain">
    <text evidence="11">The DHHC domain is required for palmitoyltransferase activity.</text>
</comment>
<dbReference type="GO" id="GO:0005794">
    <property type="term" value="C:Golgi apparatus"/>
    <property type="evidence" value="ECO:0007669"/>
    <property type="project" value="TreeGrafter"/>
</dbReference>
<organism evidence="14 15">
    <name type="scientific">Rhizoctonia solani</name>
    <dbReference type="NCBI Taxonomy" id="456999"/>
    <lineage>
        <taxon>Eukaryota</taxon>
        <taxon>Fungi</taxon>
        <taxon>Dikarya</taxon>
        <taxon>Basidiomycota</taxon>
        <taxon>Agaricomycotina</taxon>
        <taxon>Agaricomycetes</taxon>
        <taxon>Cantharellales</taxon>
        <taxon>Ceratobasidiaceae</taxon>
        <taxon>Rhizoctonia</taxon>
    </lineage>
</organism>
<dbReference type="GO" id="GO:0016020">
    <property type="term" value="C:membrane"/>
    <property type="evidence" value="ECO:0007669"/>
    <property type="project" value="UniProtKB-SubCell"/>
</dbReference>
<feature type="transmembrane region" description="Helical" evidence="11">
    <location>
        <begin position="329"/>
        <end position="348"/>
    </location>
</feature>
<feature type="transmembrane region" description="Helical" evidence="11">
    <location>
        <begin position="290"/>
        <end position="309"/>
    </location>
</feature>
<keyword evidence="5 11" id="KW-0472">Membrane</keyword>
<evidence type="ECO:0000256" key="4">
    <source>
        <dbReference type="ARBA" id="ARBA00022989"/>
    </source>
</evidence>
<dbReference type="AlphaFoldDB" id="A0A8H3HFR5"/>
<keyword evidence="3 11" id="KW-0812">Transmembrane</keyword>
<dbReference type="GO" id="GO:0006612">
    <property type="term" value="P:protein targeting to membrane"/>
    <property type="evidence" value="ECO:0007669"/>
    <property type="project" value="TreeGrafter"/>
</dbReference>
<feature type="transmembrane region" description="Helical" evidence="11">
    <location>
        <begin position="653"/>
        <end position="673"/>
    </location>
</feature>
<gene>
    <name evidence="14" type="ORF">RDB_LOCUS117537</name>
</gene>
<dbReference type="PROSITE" id="PS50216">
    <property type="entry name" value="DHHC"/>
    <property type="match status" value="1"/>
</dbReference>
<dbReference type="EC" id="2.3.1.225" evidence="11"/>
<dbReference type="InterPro" id="IPR001594">
    <property type="entry name" value="Palmitoyltrfase_DHHC"/>
</dbReference>
<evidence type="ECO:0000256" key="2">
    <source>
        <dbReference type="ARBA" id="ARBA00022679"/>
    </source>
</evidence>
<comment type="caution">
    <text evidence="11">Lacks conserved residue(s) required for the propagation of feature annotation.</text>
</comment>
<evidence type="ECO:0000259" key="13">
    <source>
        <dbReference type="Pfam" id="PF01529"/>
    </source>
</evidence>
<feature type="compositionally biased region" description="Basic and acidic residues" evidence="12">
    <location>
        <begin position="121"/>
        <end position="133"/>
    </location>
</feature>
<sequence length="796" mass="89362">MADRPRADWDCVAVARDTYKEKQKQREENQKPQPWILQKLVVGVVLGIVVWTYYVYVGRVCVKLLNRGDTVKGGVYIAIFNLFFLMFSWTYLKVIVTPPGFARDHVPQCEPPGTTQYGRPWDIDSEVRGTDDGHRTIGTAYEGMSERGHGQPASMTSHDPSRFPPDVEAGAAVELDAIPPAASIHARIVSPVGDDYPLGDASTTVHETQSYLQPIVAQNEGTHKGKKPEHISRNPPQTPVLADEYRYCARDKLMKPMRTHHCRLCATCVLQYDHHCPWIGQCVGAYNRKFFLNFTFWSTWFTAWVFGTLLADVIVDSRNVYFQLDGQEIGIIALSGLFTMFTASLATAHTRLLMLNATTVESLGFSRVREKDGANLETVFGFWQCRKKHETRKRWDHEWGRIEREGNLWWLENSRTNWEQVMGHKVWEWLCGIIGTFNPSKPSDLHHARRTIFQVIQPAPMRVYYAALDGYGGMAFFVGKVNCNLLEAVELDVAKRCLAVFGRGPDPCVIVEDRGELTSVVDGSVHELILQEFMQSFAMFGSTYSDGRIYGSVQKNGTLQSGQPMISEPGEYTLSPAISESEEFQAQRRTVRLQSVHEYVLPPAVRDAKQAWTVWSQGIAVTTALFAAVEAQLFNLIDETNGQTTSLTQAFRIFSYLGLLSNLLATTSALFVLERVSGLSTRARKLSLLPNSLPRQVADGVPLPSDLLHPLRETALLRAFGMDATWGYTIAMFYLFSIAGCISIFVQLSLYLFIRESVAVAVVLTSVIIFGLTPLAVLTLRIAHEFLFDFLGWANP</sequence>
<dbReference type="Pfam" id="PF01529">
    <property type="entry name" value="DHHC"/>
    <property type="match status" value="1"/>
</dbReference>
<evidence type="ECO:0000256" key="9">
    <source>
        <dbReference type="ARBA" id="ARBA00038298"/>
    </source>
</evidence>
<dbReference type="GO" id="GO:0005783">
    <property type="term" value="C:endoplasmic reticulum"/>
    <property type="evidence" value="ECO:0007669"/>
    <property type="project" value="TreeGrafter"/>
</dbReference>
<feature type="transmembrane region" description="Helical" evidence="11">
    <location>
        <begin position="74"/>
        <end position="92"/>
    </location>
</feature>
<evidence type="ECO:0000256" key="1">
    <source>
        <dbReference type="ARBA" id="ARBA00004141"/>
    </source>
</evidence>
<comment type="caution">
    <text evidence="14">The sequence shown here is derived from an EMBL/GenBank/DDBJ whole genome shotgun (WGS) entry which is preliminary data.</text>
</comment>
<keyword evidence="4 11" id="KW-1133">Transmembrane helix</keyword>
<dbReference type="PANTHER" id="PTHR22883">
    <property type="entry name" value="ZINC FINGER DHHC DOMAIN CONTAINING PROTEIN"/>
    <property type="match status" value="1"/>
</dbReference>
<dbReference type="PANTHER" id="PTHR22883:SF23">
    <property type="entry name" value="PALMITOYLTRANSFERASE ZDHHC6"/>
    <property type="match status" value="1"/>
</dbReference>
<keyword evidence="8 11" id="KW-0012">Acyltransferase</keyword>
<comment type="catalytic activity">
    <reaction evidence="10 11">
        <text>L-cysteinyl-[protein] + hexadecanoyl-CoA = S-hexadecanoyl-L-cysteinyl-[protein] + CoA</text>
        <dbReference type="Rhea" id="RHEA:36683"/>
        <dbReference type="Rhea" id="RHEA-COMP:10131"/>
        <dbReference type="Rhea" id="RHEA-COMP:11032"/>
        <dbReference type="ChEBI" id="CHEBI:29950"/>
        <dbReference type="ChEBI" id="CHEBI:57287"/>
        <dbReference type="ChEBI" id="CHEBI:57379"/>
        <dbReference type="ChEBI" id="CHEBI:74151"/>
        <dbReference type="EC" id="2.3.1.225"/>
    </reaction>
</comment>
<protein>
    <recommendedName>
        <fullName evidence="11">Palmitoyltransferase</fullName>
        <ecNumber evidence="11">2.3.1.225</ecNumber>
    </recommendedName>
</protein>
<evidence type="ECO:0000256" key="6">
    <source>
        <dbReference type="ARBA" id="ARBA00023139"/>
    </source>
</evidence>
<evidence type="ECO:0000256" key="3">
    <source>
        <dbReference type="ARBA" id="ARBA00022692"/>
    </source>
</evidence>
<accession>A0A8H3HFR5</accession>
<keyword evidence="7" id="KW-0449">Lipoprotein</keyword>
<proteinExistence type="inferred from homology"/>
<evidence type="ECO:0000256" key="8">
    <source>
        <dbReference type="ARBA" id="ARBA00023315"/>
    </source>
</evidence>
<feature type="region of interest" description="Disordered" evidence="12">
    <location>
        <begin position="112"/>
        <end position="133"/>
    </location>
</feature>
<feature type="transmembrane region" description="Helical" evidence="11">
    <location>
        <begin position="36"/>
        <end position="54"/>
    </location>
</feature>
<evidence type="ECO:0000313" key="15">
    <source>
        <dbReference type="Proteomes" id="UP000663853"/>
    </source>
</evidence>
<name>A0A8H3HFR5_9AGAM</name>
<feature type="transmembrane region" description="Helical" evidence="11">
    <location>
        <begin position="758"/>
        <end position="783"/>
    </location>
</feature>
<keyword evidence="6" id="KW-0564">Palmitate</keyword>
<evidence type="ECO:0000313" key="14">
    <source>
        <dbReference type="EMBL" id="CAE6504510.1"/>
    </source>
</evidence>
<evidence type="ECO:0000256" key="11">
    <source>
        <dbReference type="RuleBase" id="RU079119"/>
    </source>
</evidence>
<dbReference type="InterPro" id="IPR039859">
    <property type="entry name" value="PFA4/ZDH16/20/ERF2-like"/>
</dbReference>
<evidence type="ECO:0000256" key="12">
    <source>
        <dbReference type="SAM" id="MobiDB-lite"/>
    </source>
</evidence>
<dbReference type="EMBL" id="CAJMXA010003582">
    <property type="protein sequence ID" value="CAE6504510.1"/>
    <property type="molecule type" value="Genomic_DNA"/>
</dbReference>
<dbReference type="GO" id="GO:0019706">
    <property type="term" value="F:protein-cysteine S-palmitoyltransferase activity"/>
    <property type="evidence" value="ECO:0007669"/>
    <property type="project" value="UniProtKB-EC"/>
</dbReference>
<dbReference type="Proteomes" id="UP000663853">
    <property type="component" value="Unassembled WGS sequence"/>
</dbReference>
<evidence type="ECO:0000256" key="7">
    <source>
        <dbReference type="ARBA" id="ARBA00023288"/>
    </source>
</evidence>